<dbReference type="SUPFAM" id="SSF56784">
    <property type="entry name" value="HAD-like"/>
    <property type="match status" value="1"/>
</dbReference>
<dbReference type="GO" id="GO:0008252">
    <property type="term" value="F:nucleotidase activity"/>
    <property type="evidence" value="ECO:0007669"/>
    <property type="project" value="TreeGrafter"/>
</dbReference>
<dbReference type="InterPro" id="IPR036412">
    <property type="entry name" value="HAD-like_sf"/>
</dbReference>
<evidence type="ECO:0008006" key="4">
    <source>
        <dbReference type="Google" id="ProtNLM"/>
    </source>
</evidence>
<evidence type="ECO:0000256" key="1">
    <source>
        <dbReference type="SAM" id="MobiDB-lite"/>
    </source>
</evidence>
<dbReference type="RefSeq" id="XP_034012895.1">
    <property type="nucleotide sequence ID" value="XM_034154827.1"/>
</dbReference>
<proteinExistence type="predicted"/>
<accession>A0A642UQX2</accession>
<dbReference type="EMBL" id="SWFT01000066">
    <property type="protein sequence ID" value="KAA8903689.1"/>
    <property type="molecule type" value="Genomic_DNA"/>
</dbReference>
<dbReference type="SFLD" id="SFLDG01132">
    <property type="entry name" value="C1.5.3:_5'-Nucleotidase_Like"/>
    <property type="match status" value="1"/>
</dbReference>
<comment type="caution">
    <text evidence="2">The sequence shown here is derived from an EMBL/GenBank/DDBJ whole genome shotgun (WGS) entry which is preliminary data.</text>
</comment>
<name>A0A642UQX2_DIURU</name>
<dbReference type="Gene3D" id="1.10.150.450">
    <property type="match status" value="1"/>
</dbReference>
<dbReference type="OrthoDB" id="1065058at2759"/>
<dbReference type="VEuPathDB" id="FungiDB:DIURU_002200"/>
<organism evidence="2 3">
    <name type="scientific">Diutina rugosa</name>
    <name type="common">Yeast</name>
    <name type="synonym">Candida rugosa</name>
    <dbReference type="NCBI Taxonomy" id="5481"/>
    <lineage>
        <taxon>Eukaryota</taxon>
        <taxon>Fungi</taxon>
        <taxon>Dikarya</taxon>
        <taxon>Ascomycota</taxon>
        <taxon>Saccharomycotina</taxon>
        <taxon>Pichiomycetes</taxon>
        <taxon>Debaryomycetaceae</taxon>
        <taxon>Diutina</taxon>
    </lineage>
</organism>
<dbReference type="AlphaFoldDB" id="A0A642UQX2"/>
<dbReference type="SFLD" id="SFLDS00003">
    <property type="entry name" value="Haloacid_Dehalogenase"/>
    <property type="match status" value="1"/>
</dbReference>
<dbReference type="GeneID" id="54780851"/>
<dbReference type="OMA" id="YPHHVNL"/>
<dbReference type="PANTHER" id="PTHR47438">
    <property type="entry name" value="PHOSPHATE METABOLISM PROTEIN 8-RELATED"/>
    <property type="match status" value="1"/>
</dbReference>
<dbReference type="Gene3D" id="3.40.50.1000">
    <property type="entry name" value="HAD superfamily/HAD-like"/>
    <property type="match status" value="1"/>
</dbReference>
<dbReference type="SFLD" id="SFLDG01129">
    <property type="entry name" value="C1.5:_HAD__Beta-PGM__Phosphata"/>
    <property type="match status" value="1"/>
</dbReference>
<gene>
    <name evidence="2" type="ORF">DIURU_002200</name>
</gene>
<dbReference type="PANTHER" id="PTHR47438:SF1">
    <property type="entry name" value="PHOSPHATE METABOLISM PROTEIN 8-RELATED"/>
    <property type="match status" value="1"/>
</dbReference>
<dbReference type="Pfam" id="PF00702">
    <property type="entry name" value="Hydrolase"/>
    <property type="match status" value="1"/>
</dbReference>
<sequence length="277" mass="31991">MTVDEIAAPTPVHYENPEIPRDEVRPGQVVDLRFGHGPLPATNKKIFYFDIDNCLYPRSTRIHDLMQEKIHTYFKKLLDLDDKCAHELHMNYYKKYGLALEGLVRNHDVDALAYNSAVDDAIELKGVLHYNEELRNMLLDMKQHFDYFWLVTNAYRNHALRVISFLGLGDIFDGLTFCDYSQNPIICKPMPQYFLSFLKTTHVDVDNASVMAHQWFVDDSEINVKAAAKIGFGHVVHYVEDPATYARLQKEPEYRGENRIILIDNILDLGQLVSKVA</sequence>
<dbReference type="InterPro" id="IPR010237">
    <property type="entry name" value="Pyr-5-nucltdase"/>
</dbReference>
<dbReference type="InterPro" id="IPR023214">
    <property type="entry name" value="HAD_sf"/>
</dbReference>
<evidence type="ECO:0000313" key="2">
    <source>
        <dbReference type="EMBL" id="KAA8903689.1"/>
    </source>
</evidence>
<dbReference type="NCBIfam" id="TIGR01993">
    <property type="entry name" value="Pyr-5-nucltdase"/>
    <property type="match status" value="1"/>
</dbReference>
<dbReference type="GO" id="GO:0006206">
    <property type="term" value="P:pyrimidine nucleobase metabolic process"/>
    <property type="evidence" value="ECO:0007669"/>
    <property type="project" value="TreeGrafter"/>
</dbReference>
<dbReference type="InterPro" id="IPR052791">
    <property type="entry name" value="SSM1_domain"/>
</dbReference>
<dbReference type="GO" id="GO:0009166">
    <property type="term" value="P:nucleotide catabolic process"/>
    <property type="evidence" value="ECO:0007669"/>
    <property type="project" value="TreeGrafter"/>
</dbReference>
<protein>
    <recommendedName>
        <fullName evidence="4">Pyrimidine 5'-nucleotidase</fullName>
    </recommendedName>
</protein>
<keyword evidence="3" id="KW-1185">Reference proteome</keyword>
<evidence type="ECO:0000313" key="3">
    <source>
        <dbReference type="Proteomes" id="UP000449547"/>
    </source>
</evidence>
<feature type="region of interest" description="Disordered" evidence="1">
    <location>
        <begin position="1"/>
        <end position="20"/>
    </location>
</feature>
<dbReference type="Proteomes" id="UP000449547">
    <property type="component" value="Unassembled WGS sequence"/>
</dbReference>
<reference evidence="2 3" key="1">
    <citation type="submission" date="2019-07" db="EMBL/GenBank/DDBJ databases">
        <title>Genome assembly of two rare yeast pathogens: Diutina rugosa and Trichomonascus ciferrii.</title>
        <authorList>
            <person name="Mixao V."/>
            <person name="Saus E."/>
            <person name="Hansen A."/>
            <person name="Lass-Flor C."/>
            <person name="Gabaldon T."/>
        </authorList>
    </citation>
    <scope>NUCLEOTIDE SEQUENCE [LARGE SCALE GENOMIC DNA]</scope>
    <source>
        <strain evidence="2 3">CBS 613</strain>
    </source>
</reference>